<gene>
    <name evidence="1" type="ORF">JCM17846_28730</name>
</gene>
<accession>A0A5A7N9Z7</accession>
<dbReference type="Proteomes" id="UP000324996">
    <property type="component" value="Unassembled WGS sequence"/>
</dbReference>
<sequence length="134" mass="14965">MCFQDSLIWSLPISVIENNDYGDLRRSVRHIGAALRKGVDRAAPARSLTARREASKRRPVKNYVPITDEMRAELCAEFDRTGAGPASLFRGRPASLNGLTEIKISHWRTGRVKRADPTEWAYVADALKSLPSKS</sequence>
<comment type="caution">
    <text evidence="1">The sequence shown here is derived from an EMBL/GenBank/DDBJ whole genome shotgun (WGS) entry which is preliminary data.</text>
</comment>
<reference evidence="1 2" key="1">
    <citation type="submission" date="2019-09" db="EMBL/GenBank/DDBJ databases">
        <title>NBRP : Genome information of microbial organism related human and environment.</title>
        <authorList>
            <person name="Hattori M."/>
            <person name="Oshima K."/>
            <person name="Inaba H."/>
            <person name="Suda W."/>
            <person name="Sakamoto M."/>
            <person name="Iino T."/>
            <person name="Kitahara M."/>
            <person name="Oshida Y."/>
            <person name="Iida T."/>
            <person name="Kudo T."/>
            <person name="Itoh T."/>
            <person name="Ohkuma M."/>
        </authorList>
    </citation>
    <scope>NUCLEOTIDE SEQUENCE [LARGE SCALE GENOMIC DNA]</scope>
    <source>
        <strain evidence="1 2">Q-1</strain>
    </source>
</reference>
<keyword evidence="2" id="KW-1185">Reference proteome</keyword>
<dbReference type="AlphaFoldDB" id="A0A5A7N9Z7"/>
<evidence type="ECO:0000313" key="1">
    <source>
        <dbReference type="EMBL" id="GER05191.1"/>
    </source>
</evidence>
<protein>
    <submittedName>
        <fullName evidence="1">Uncharacterized protein</fullName>
    </submittedName>
</protein>
<name>A0A5A7N9Z7_9PROT</name>
<dbReference type="EMBL" id="BKCN01000019">
    <property type="protein sequence ID" value="GER05191.1"/>
    <property type="molecule type" value="Genomic_DNA"/>
</dbReference>
<organism evidence="1 2">
    <name type="scientific">Iodidimonas nitroreducens</name>
    <dbReference type="NCBI Taxonomy" id="1236968"/>
    <lineage>
        <taxon>Bacteria</taxon>
        <taxon>Pseudomonadati</taxon>
        <taxon>Pseudomonadota</taxon>
        <taxon>Alphaproteobacteria</taxon>
        <taxon>Iodidimonadales</taxon>
        <taxon>Iodidimonadaceae</taxon>
        <taxon>Iodidimonas</taxon>
    </lineage>
</organism>
<evidence type="ECO:0000313" key="2">
    <source>
        <dbReference type="Proteomes" id="UP000324996"/>
    </source>
</evidence>
<proteinExistence type="predicted"/>